<dbReference type="RefSeq" id="WP_234861790.1">
    <property type="nucleotide sequence ID" value="NZ_JAKEVZ010000008.1"/>
</dbReference>
<comment type="caution">
    <text evidence="6">The sequence shown here is derived from an EMBL/GenBank/DDBJ whole genome shotgun (WGS) entry which is preliminary data.</text>
</comment>
<keyword evidence="4" id="KW-1133">Transmembrane helix</keyword>
<dbReference type="SMART" id="SM00342">
    <property type="entry name" value="HTH_ARAC"/>
    <property type="match status" value="1"/>
</dbReference>
<reference evidence="6 7" key="1">
    <citation type="submission" date="2022-01" db="EMBL/GenBank/DDBJ databases">
        <title>Mariniradius saccharolyticus sp. nov., isolated from sediment of a river.</title>
        <authorList>
            <person name="Liu H."/>
        </authorList>
    </citation>
    <scope>NUCLEOTIDE SEQUENCE [LARGE SCALE GENOMIC DNA]</scope>
    <source>
        <strain evidence="6 7">RY-2</strain>
    </source>
</reference>
<dbReference type="InterPro" id="IPR018060">
    <property type="entry name" value="HTH_AraC"/>
</dbReference>
<feature type="domain" description="HTH araC/xylS-type" evidence="5">
    <location>
        <begin position="282"/>
        <end position="383"/>
    </location>
</feature>
<keyword evidence="3" id="KW-0804">Transcription</keyword>
<sequence>MEIYLDWKNIFYLFSQFVGYLVGLLLIVSSFKGKRNNAFLGFNFLLLTYSTFIIWLITTGYFVHFPHLYRTGNFTGMLFIPMMYLYIRSEVKKKPFSAWDLLHFLPPLVFLIDFWPILTLDVDQKLILLKSEISDPSLFTKFSQSSFFHEDFYTPFRSILVAIYWSLSVYLVFSHAKHQSSQSFGRQWFVWIKIFLAFESMVFLPALLLNWAIEPITAYYLAHISNVVLNLGTGLSLLFFPKILYGLDQRMFEEHRAKRKSKLDILDQLSEKKIDEIKKKLETALRIEKRYLKHGYTIGDLSVDTGIPSYLLTLYINNVLLTTFPDLINKERVEECCKMMVSGKYPHLATEGFGDLCGFNNRNSFSLAFKKHKGVSPSAYYKGLQ</sequence>
<evidence type="ECO:0000313" key="7">
    <source>
        <dbReference type="Proteomes" id="UP001201449"/>
    </source>
</evidence>
<organism evidence="6 7">
    <name type="scientific">Mariniradius sediminis</name>
    <dbReference type="NCBI Taxonomy" id="2909237"/>
    <lineage>
        <taxon>Bacteria</taxon>
        <taxon>Pseudomonadati</taxon>
        <taxon>Bacteroidota</taxon>
        <taxon>Cytophagia</taxon>
        <taxon>Cytophagales</taxon>
        <taxon>Cyclobacteriaceae</taxon>
        <taxon>Mariniradius</taxon>
    </lineage>
</organism>
<keyword evidence="4" id="KW-0812">Transmembrane</keyword>
<dbReference type="PROSITE" id="PS01124">
    <property type="entry name" value="HTH_ARAC_FAMILY_2"/>
    <property type="match status" value="1"/>
</dbReference>
<evidence type="ECO:0000259" key="5">
    <source>
        <dbReference type="PROSITE" id="PS01124"/>
    </source>
</evidence>
<evidence type="ECO:0000256" key="2">
    <source>
        <dbReference type="ARBA" id="ARBA00023125"/>
    </source>
</evidence>
<evidence type="ECO:0000256" key="3">
    <source>
        <dbReference type="ARBA" id="ARBA00023163"/>
    </source>
</evidence>
<dbReference type="PANTHER" id="PTHR43280">
    <property type="entry name" value="ARAC-FAMILY TRANSCRIPTIONAL REGULATOR"/>
    <property type="match status" value="1"/>
</dbReference>
<keyword evidence="1" id="KW-0805">Transcription regulation</keyword>
<name>A0ABS9BX30_9BACT</name>
<dbReference type="PANTHER" id="PTHR43280:SF29">
    <property type="entry name" value="ARAC-FAMILY TRANSCRIPTIONAL REGULATOR"/>
    <property type="match status" value="1"/>
</dbReference>
<proteinExistence type="predicted"/>
<feature type="transmembrane region" description="Helical" evidence="4">
    <location>
        <begin position="188"/>
        <end position="213"/>
    </location>
</feature>
<evidence type="ECO:0000256" key="1">
    <source>
        <dbReference type="ARBA" id="ARBA00023015"/>
    </source>
</evidence>
<keyword evidence="4" id="KW-0472">Membrane</keyword>
<feature type="transmembrane region" description="Helical" evidence="4">
    <location>
        <begin position="68"/>
        <end position="87"/>
    </location>
</feature>
<dbReference type="SUPFAM" id="SSF46689">
    <property type="entry name" value="Homeodomain-like"/>
    <property type="match status" value="1"/>
</dbReference>
<dbReference type="Proteomes" id="UP001201449">
    <property type="component" value="Unassembled WGS sequence"/>
</dbReference>
<keyword evidence="7" id="KW-1185">Reference proteome</keyword>
<feature type="transmembrane region" description="Helical" evidence="4">
    <location>
        <begin position="156"/>
        <end position="176"/>
    </location>
</feature>
<keyword evidence="2" id="KW-0238">DNA-binding</keyword>
<dbReference type="InterPro" id="IPR009057">
    <property type="entry name" value="Homeodomain-like_sf"/>
</dbReference>
<feature type="transmembrane region" description="Helical" evidence="4">
    <location>
        <begin position="219"/>
        <end position="240"/>
    </location>
</feature>
<protein>
    <submittedName>
        <fullName evidence="6">AraC family transcriptional regulator</fullName>
    </submittedName>
</protein>
<gene>
    <name evidence="6" type="ORF">L0U89_12280</name>
</gene>
<feature type="transmembrane region" description="Helical" evidence="4">
    <location>
        <begin position="38"/>
        <end position="62"/>
    </location>
</feature>
<accession>A0ABS9BX30</accession>
<dbReference type="Gene3D" id="1.10.10.60">
    <property type="entry name" value="Homeodomain-like"/>
    <property type="match status" value="1"/>
</dbReference>
<feature type="transmembrane region" description="Helical" evidence="4">
    <location>
        <begin position="99"/>
        <end position="118"/>
    </location>
</feature>
<dbReference type="EMBL" id="JAKEVZ010000008">
    <property type="protein sequence ID" value="MCF1751849.1"/>
    <property type="molecule type" value="Genomic_DNA"/>
</dbReference>
<evidence type="ECO:0000313" key="6">
    <source>
        <dbReference type="EMBL" id="MCF1751849.1"/>
    </source>
</evidence>
<feature type="transmembrane region" description="Helical" evidence="4">
    <location>
        <begin position="12"/>
        <end position="31"/>
    </location>
</feature>
<evidence type="ECO:0000256" key="4">
    <source>
        <dbReference type="SAM" id="Phobius"/>
    </source>
</evidence>